<reference evidence="1 2" key="1">
    <citation type="submission" date="2022-11" db="EMBL/GenBank/DDBJ databases">
        <title>Minimal conservation of predation-associated metabolite biosynthetic gene clusters underscores biosynthetic potential of Myxococcota including descriptions for ten novel species: Archangium lansinium sp. nov., Myxococcus landrumus sp. nov., Nannocystis bai.</title>
        <authorList>
            <person name="Ahearne A."/>
            <person name="Stevens C."/>
            <person name="Phillips K."/>
        </authorList>
    </citation>
    <scope>NUCLEOTIDE SEQUENCE [LARGE SCALE GENOMIC DNA]</scope>
    <source>
        <strain evidence="1 2">MIWBW</strain>
    </source>
</reference>
<sequence>MDGVVGVMTALVMMAAPAGEEALEGPLPSGSWGGRTYVGVAVPLAPGGVALEGERELDDGFSVTLRLRAAFDLGKWLRVLEDADPAYLRWGVEPGARLYLRGPVMDGLWVGARFELEQAWVEPGSAAGPGSWARQEWDVGGAVLSGYSFRLDEGFTVQAALGMGALYRAALPGVRPWTVIVAPRAQLSLGWSF</sequence>
<evidence type="ECO:0008006" key="3">
    <source>
        <dbReference type="Google" id="ProtNLM"/>
    </source>
</evidence>
<dbReference type="RefSeq" id="WP_267542090.1">
    <property type="nucleotide sequence ID" value="NZ_JAPNKA010000001.1"/>
</dbReference>
<accession>A0ABT4APE8</accession>
<name>A0ABT4APE8_9BACT</name>
<dbReference type="EMBL" id="JAPNKA010000001">
    <property type="protein sequence ID" value="MCY1083566.1"/>
    <property type="molecule type" value="Genomic_DNA"/>
</dbReference>
<keyword evidence="2" id="KW-1185">Reference proteome</keyword>
<evidence type="ECO:0000313" key="2">
    <source>
        <dbReference type="Proteomes" id="UP001207654"/>
    </source>
</evidence>
<comment type="caution">
    <text evidence="1">The sequence shown here is derived from an EMBL/GenBank/DDBJ whole genome shotgun (WGS) entry which is preliminary data.</text>
</comment>
<dbReference type="Proteomes" id="UP001207654">
    <property type="component" value="Unassembled WGS sequence"/>
</dbReference>
<gene>
    <name evidence="1" type="ORF">OV287_54920</name>
</gene>
<evidence type="ECO:0000313" key="1">
    <source>
        <dbReference type="EMBL" id="MCY1083566.1"/>
    </source>
</evidence>
<organism evidence="1 2">
    <name type="scientific">Archangium lansingense</name>
    <dbReference type="NCBI Taxonomy" id="2995310"/>
    <lineage>
        <taxon>Bacteria</taxon>
        <taxon>Pseudomonadati</taxon>
        <taxon>Myxococcota</taxon>
        <taxon>Myxococcia</taxon>
        <taxon>Myxococcales</taxon>
        <taxon>Cystobacterineae</taxon>
        <taxon>Archangiaceae</taxon>
        <taxon>Archangium</taxon>
    </lineage>
</organism>
<proteinExistence type="predicted"/>
<protein>
    <recommendedName>
        <fullName evidence="3">Outer membrane protein beta-barrel domain-containing protein</fullName>
    </recommendedName>
</protein>